<feature type="compositionally biased region" description="Acidic residues" evidence="1">
    <location>
        <begin position="846"/>
        <end position="895"/>
    </location>
</feature>
<dbReference type="STRING" id="196109.A0A136IZQ9"/>
<feature type="compositionally biased region" description="Polar residues" evidence="1">
    <location>
        <begin position="819"/>
        <end position="829"/>
    </location>
</feature>
<dbReference type="SUPFAM" id="SSF54495">
    <property type="entry name" value="UBC-like"/>
    <property type="match status" value="1"/>
</dbReference>
<accession>A0A136IZQ9</accession>
<keyword evidence="2" id="KW-1133">Transmembrane helix</keyword>
<name>A0A136IZQ9_9PEZI</name>
<dbReference type="EMBL" id="KQ964252">
    <property type="protein sequence ID" value="KXJ90470.1"/>
    <property type="molecule type" value="Genomic_DNA"/>
</dbReference>
<protein>
    <submittedName>
        <fullName evidence="3">Uncharacterized protein</fullName>
    </submittedName>
</protein>
<dbReference type="InParanoid" id="A0A136IZQ9"/>
<keyword evidence="4" id="KW-1185">Reference proteome</keyword>
<evidence type="ECO:0000313" key="3">
    <source>
        <dbReference type="EMBL" id="KXJ90470.1"/>
    </source>
</evidence>
<dbReference type="InterPro" id="IPR016135">
    <property type="entry name" value="UBQ-conjugating_enzyme/RWD"/>
</dbReference>
<gene>
    <name evidence="3" type="ORF">Micbo1qcDRAFT_196012</name>
</gene>
<feature type="transmembrane region" description="Helical" evidence="2">
    <location>
        <begin position="907"/>
        <end position="928"/>
    </location>
</feature>
<dbReference type="OrthoDB" id="109543at2759"/>
<evidence type="ECO:0000256" key="1">
    <source>
        <dbReference type="SAM" id="MobiDB-lite"/>
    </source>
</evidence>
<dbReference type="AlphaFoldDB" id="A0A136IZQ9"/>
<keyword evidence="2" id="KW-0812">Transmembrane</keyword>
<evidence type="ECO:0000256" key="2">
    <source>
        <dbReference type="SAM" id="Phobius"/>
    </source>
</evidence>
<proteinExistence type="predicted"/>
<reference evidence="4" key="1">
    <citation type="submission" date="2016-02" db="EMBL/GenBank/DDBJ databases">
        <title>Draft genome sequence of Microdochium bolleyi, a fungal endophyte of beachgrass.</title>
        <authorList>
            <consortium name="DOE Joint Genome Institute"/>
            <person name="David A.S."/>
            <person name="May G."/>
            <person name="Haridas S."/>
            <person name="Lim J."/>
            <person name="Wang M."/>
            <person name="Labutti K."/>
            <person name="Lipzen A."/>
            <person name="Barry K."/>
            <person name="Grigoriev I.V."/>
        </authorList>
    </citation>
    <scope>NUCLEOTIDE SEQUENCE [LARGE SCALE GENOMIC DNA]</scope>
    <source>
        <strain evidence="4">J235TASD1</strain>
    </source>
</reference>
<organism evidence="3 4">
    <name type="scientific">Microdochium bolleyi</name>
    <dbReference type="NCBI Taxonomy" id="196109"/>
    <lineage>
        <taxon>Eukaryota</taxon>
        <taxon>Fungi</taxon>
        <taxon>Dikarya</taxon>
        <taxon>Ascomycota</taxon>
        <taxon>Pezizomycotina</taxon>
        <taxon>Sordariomycetes</taxon>
        <taxon>Xylariomycetidae</taxon>
        <taxon>Xylariales</taxon>
        <taxon>Microdochiaceae</taxon>
        <taxon>Microdochium</taxon>
    </lineage>
</organism>
<keyword evidence="2" id="KW-0472">Membrane</keyword>
<sequence length="938" mass="105083">MARSQSPSLEVAAFSAIRRMRLMRDIKEIVEVPYPYIGYHVRDSDMTKGCLVLSPPGQPAYHITVEMSDEHPLRPPAMHLDSGAEHPGLYSADGRGSEILASVLDTCLDEDYSPIYTLKAIAIQMLSFFHSDHLDVMCWRHGAHNGHHSTVERVNLAEYRRQHDTKWHWRSSRRDFRCSCGFNTKPLARFGEPAPYVPGVSYGLGVPDVPGAAHAFSSKALVPPQSNSKSVKRRRYRAKAKNKAKAATVAPVDQTASTLVPAVKTAKGETAKKEEKAVKVHIGRLSNEMLYAVLGHLDEVDTISSFAKAWPFIDRLIQPRDYAYLRLRELKCALFHQNSLTAHIGIVVFVTRKGQIASDFDFMSHTTFRQVGYAQQSTKLAFTWLPLPISWKHWRQVRGDVSPALDELVDERRVVLKKRFLHRHNADVLYQFMSDFVTRLNADIEQPSPDHFSQTWTWACSGGHASEKALEAILHIFHLLVCMACEDRSIVVRANKLVENFVAGERSTEACPKLAHLLIALLISDVPITDRLRTAVIEEAITRNVVYMLDKKGGGMPELSFLECDTVSEYRLQNTFRASIVSYRLLMFCELFRRTVRPPSAPAGPPKPLEQVRDELFAGHGLPSSGTAAYLASEVRRQQRQVHGFPEFCREMGLASIPGNARLTALLRHTVIVSMEHRARSRWVLAPVDEMLARLCREPTVGIADANLRSIAIDYISRGFPHHWDLTPWTPQSLPSFFRPKEDTSRRFGELSSTSGRSAFFSDGDQTDGATMPDSEVRPQRCDADASPGPGDDDQIEGSRRDERGGQDLLASNEEKEGSQQSEATSSGSRLHLSHEAGPGSNSDTPLDEGNYEDNYEDSYEDNYEDDDDYDDEDSDNDEDSYEDEDNDEDDEDESVGQPKAPFPPQVGAFLGLSLVVAVYIKLIGVVLGHQQLEQPQQ</sequence>
<feature type="compositionally biased region" description="Basic and acidic residues" evidence="1">
    <location>
        <begin position="797"/>
        <end position="806"/>
    </location>
</feature>
<dbReference type="Proteomes" id="UP000070501">
    <property type="component" value="Unassembled WGS sequence"/>
</dbReference>
<feature type="compositionally biased region" description="Basic and acidic residues" evidence="1">
    <location>
        <begin position="775"/>
        <end position="784"/>
    </location>
</feature>
<evidence type="ECO:0000313" key="4">
    <source>
        <dbReference type="Proteomes" id="UP000070501"/>
    </source>
</evidence>
<feature type="region of interest" description="Disordered" evidence="1">
    <location>
        <begin position="745"/>
        <end position="907"/>
    </location>
</feature>
<dbReference type="Gene3D" id="3.10.110.10">
    <property type="entry name" value="Ubiquitin Conjugating Enzyme"/>
    <property type="match status" value="1"/>
</dbReference>